<comment type="caution">
    <text evidence="1">The sequence shown here is derived from an EMBL/GenBank/DDBJ whole genome shotgun (WGS) entry which is preliminary data.</text>
</comment>
<dbReference type="InterPro" id="IPR011250">
    <property type="entry name" value="OMP/PagP_B-barrel"/>
</dbReference>
<dbReference type="SUPFAM" id="SSF56925">
    <property type="entry name" value="OMPA-like"/>
    <property type="match status" value="1"/>
</dbReference>
<dbReference type="RefSeq" id="WP_130093620.1">
    <property type="nucleotide sequence ID" value="NZ_SETE01000003.1"/>
</dbReference>
<reference evidence="1 2" key="1">
    <citation type="submission" date="2019-02" db="EMBL/GenBank/DDBJ databases">
        <title>Genome sequence of the sea-ice species Brumimicrobium glaciale.</title>
        <authorList>
            <person name="Bowman J.P."/>
        </authorList>
    </citation>
    <scope>NUCLEOTIDE SEQUENCE [LARGE SCALE GENOMIC DNA]</scope>
    <source>
        <strain evidence="1 2">IC156</strain>
    </source>
</reference>
<keyword evidence="2" id="KW-1185">Reference proteome</keyword>
<gene>
    <name evidence="1" type="ORF">ERX46_09480</name>
</gene>
<evidence type="ECO:0000313" key="2">
    <source>
        <dbReference type="Proteomes" id="UP000293952"/>
    </source>
</evidence>
<evidence type="ECO:0000313" key="1">
    <source>
        <dbReference type="EMBL" id="RYM34179.1"/>
    </source>
</evidence>
<organism evidence="1 2">
    <name type="scientific">Brumimicrobium glaciale</name>
    <dbReference type="NCBI Taxonomy" id="200475"/>
    <lineage>
        <taxon>Bacteria</taxon>
        <taxon>Pseudomonadati</taxon>
        <taxon>Bacteroidota</taxon>
        <taxon>Flavobacteriia</taxon>
        <taxon>Flavobacteriales</taxon>
        <taxon>Crocinitomicaceae</taxon>
        <taxon>Brumimicrobium</taxon>
    </lineage>
</organism>
<dbReference type="EMBL" id="SETE01000003">
    <property type="protein sequence ID" value="RYM34179.1"/>
    <property type="molecule type" value="Genomic_DNA"/>
</dbReference>
<proteinExistence type="predicted"/>
<protein>
    <recommendedName>
        <fullName evidence="3">Outer membrane protein beta-barrel domain-containing protein</fullName>
    </recommendedName>
</protein>
<dbReference type="Gene3D" id="2.40.160.20">
    <property type="match status" value="1"/>
</dbReference>
<dbReference type="OrthoDB" id="945732at2"/>
<name>A0A4Q4KQ88_9FLAO</name>
<accession>A0A4Q4KQ88</accession>
<evidence type="ECO:0008006" key="3">
    <source>
        <dbReference type="Google" id="ProtNLM"/>
    </source>
</evidence>
<dbReference type="AlphaFoldDB" id="A0A4Q4KQ88"/>
<sequence length="186" mass="20522">MKSILFITITTLFLSTAAFSQLGLKGGFALYGNPKNASFMHAGGYLGMTYDINDRLRGELIIEGVFNKQRITYLESNTLDGTKKEDVIISSNIPVTLGIDYRFLKGKIQPYAGLNVGIISLGYKNDHSRGSNQNLTIHPKIGMNVAISESLLFDFALKSHFIIYGTNSNTSYSNVFGINIGINYLF</sequence>
<dbReference type="Proteomes" id="UP000293952">
    <property type="component" value="Unassembled WGS sequence"/>
</dbReference>